<reference evidence="2 3" key="1">
    <citation type="journal article" date="2018" name="Science">
        <title>The opium poppy genome and morphinan production.</title>
        <authorList>
            <person name="Guo L."/>
            <person name="Winzer T."/>
            <person name="Yang X."/>
            <person name="Li Y."/>
            <person name="Ning Z."/>
            <person name="He Z."/>
            <person name="Teodor R."/>
            <person name="Lu Y."/>
            <person name="Bowser T.A."/>
            <person name="Graham I.A."/>
            <person name="Ye K."/>
        </authorList>
    </citation>
    <scope>NUCLEOTIDE SEQUENCE [LARGE SCALE GENOMIC DNA]</scope>
    <source>
        <strain evidence="3">cv. HN1</strain>
        <tissue evidence="2">Leaves</tissue>
    </source>
</reference>
<evidence type="ECO:0000313" key="3">
    <source>
        <dbReference type="Proteomes" id="UP000316621"/>
    </source>
</evidence>
<dbReference type="Proteomes" id="UP000316621">
    <property type="component" value="Chromosome 5"/>
</dbReference>
<dbReference type="Gramene" id="RZC61673">
    <property type="protein sequence ID" value="RZC61673"/>
    <property type="gene ID" value="C5167_023433"/>
</dbReference>
<name>A0A4Y7JKS2_PAPSO</name>
<protein>
    <submittedName>
        <fullName evidence="2">Uncharacterized protein</fullName>
    </submittedName>
</protein>
<dbReference type="EMBL" id="CM010719">
    <property type="protein sequence ID" value="RZC61673.1"/>
    <property type="molecule type" value="Genomic_DNA"/>
</dbReference>
<accession>A0A4Y7JKS2</accession>
<feature type="compositionally biased region" description="Polar residues" evidence="1">
    <location>
        <begin position="20"/>
        <end position="29"/>
    </location>
</feature>
<sequence length="38" mass="4646">MFLPVHKVEKVTQDEKAAQDFNTEQQNTRFFYKKNKRT</sequence>
<feature type="region of interest" description="Disordered" evidence="1">
    <location>
        <begin position="17"/>
        <end position="38"/>
    </location>
</feature>
<proteinExistence type="predicted"/>
<evidence type="ECO:0000256" key="1">
    <source>
        <dbReference type="SAM" id="MobiDB-lite"/>
    </source>
</evidence>
<evidence type="ECO:0000313" key="2">
    <source>
        <dbReference type="EMBL" id="RZC61673.1"/>
    </source>
</evidence>
<gene>
    <name evidence="2" type="ORF">C5167_023433</name>
</gene>
<organism evidence="2 3">
    <name type="scientific">Papaver somniferum</name>
    <name type="common">Opium poppy</name>
    <dbReference type="NCBI Taxonomy" id="3469"/>
    <lineage>
        <taxon>Eukaryota</taxon>
        <taxon>Viridiplantae</taxon>
        <taxon>Streptophyta</taxon>
        <taxon>Embryophyta</taxon>
        <taxon>Tracheophyta</taxon>
        <taxon>Spermatophyta</taxon>
        <taxon>Magnoliopsida</taxon>
        <taxon>Ranunculales</taxon>
        <taxon>Papaveraceae</taxon>
        <taxon>Papaveroideae</taxon>
        <taxon>Papaver</taxon>
    </lineage>
</organism>
<keyword evidence="3" id="KW-1185">Reference proteome</keyword>
<dbReference type="AlphaFoldDB" id="A0A4Y7JKS2"/>